<gene>
    <name evidence="2" type="ORF">PGTUg99_003049</name>
</gene>
<sequence length="126" mass="13978">MKLIHILALALVLTGISIAVDPVLCEGCGHRTGHLIGEVEEKCGQYDKKDPTSVACTYLRQKKVQECSRKECGQVFHMNIPIKKNGGTPLLFRQCKHQWSQPASRPTATTRSTHMYNFMPGAPRSG</sequence>
<evidence type="ECO:0000256" key="1">
    <source>
        <dbReference type="SAM" id="SignalP"/>
    </source>
</evidence>
<organism evidence="2 3">
    <name type="scientific">Puccinia graminis f. sp. tritici</name>
    <dbReference type="NCBI Taxonomy" id="56615"/>
    <lineage>
        <taxon>Eukaryota</taxon>
        <taxon>Fungi</taxon>
        <taxon>Dikarya</taxon>
        <taxon>Basidiomycota</taxon>
        <taxon>Pucciniomycotina</taxon>
        <taxon>Pucciniomycetes</taxon>
        <taxon>Pucciniales</taxon>
        <taxon>Pucciniaceae</taxon>
        <taxon>Puccinia</taxon>
    </lineage>
</organism>
<feature type="chain" id="PRO_5023048592" description="Secreted protein" evidence="1">
    <location>
        <begin position="20"/>
        <end position="126"/>
    </location>
</feature>
<evidence type="ECO:0000313" key="2">
    <source>
        <dbReference type="EMBL" id="KAA1102504.1"/>
    </source>
</evidence>
<proteinExistence type="predicted"/>
<comment type="caution">
    <text evidence="2">The sequence shown here is derived from an EMBL/GenBank/DDBJ whole genome shotgun (WGS) entry which is preliminary data.</text>
</comment>
<accession>A0A5B0PPA1</accession>
<dbReference type="AlphaFoldDB" id="A0A5B0PPA1"/>
<evidence type="ECO:0008006" key="4">
    <source>
        <dbReference type="Google" id="ProtNLM"/>
    </source>
</evidence>
<name>A0A5B0PPA1_PUCGR</name>
<feature type="signal peptide" evidence="1">
    <location>
        <begin position="1"/>
        <end position="19"/>
    </location>
</feature>
<evidence type="ECO:0000313" key="3">
    <source>
        <dbReference type="Proteomes" id="UP000325313"/>
    </source>
</evidence>
<reference evidence="2 3" key="1">
    <citation type="submission" date="2019-05" db="EMBL/GenBank/DDBJ databases">
        <title>Emergence of the Ug99 lineage of the wheat stem rust pathogen through somatic hybridization.</title>
        <authorList>
            <person name="Li F."/>
            <person name="Upadhyaya N.M."/>
            <person name="Sperschneider J."/>
            <person name="Matny O."/>
            <person name="Nguyen-Phuc H."/>
            <person name="Mago R."/>
            <person name="Raley C."/>
            <person name="Miller M.E."/>
            <person name="Silverstein K.A.T."/>
            <person name="Henningsen E."/>
            <person name="Hirsch C.D."/>
            <person name="Visser B."/>
            <person name="Pretorius Z.A."/>
            <person name="Steffenson B.J."/>
            <person name="Schwessinger B."/>
            <person name="Dodds P.N."/>
            <person name="Figueroa M."/>
        </authorList>
    </citation>
    <scope>NUCLEOTIDE SEQUENCE [LARGE SCALE GENOMIC DNA]</scope>
    <source>
        <strain evidence="2 3">Ug99</strain>
    </source>
</reference>
<protein>
    <recommendedName>
        <fullName evidence="4">Secreted protein</fullName>
    </recommendedName>
</protein>
<dbReference type="Proteomes" id="UP000325313">
    <property type="component" value="Unassembled WGS sequence"/>
</dbReference>
<keyword evidence="1" id="KW-0732">Signal</keyword>
<dbReference type="EMBL" id="VDEP01000337">
    <property type="protein sequence ID" value="KAA1102504.1"/>
    <property type="molecule type" value="Genomic_DNA"/>
</dbReference>